<protein>
    <recommendedName>
        <fullName evidence="1">CxC2-like cysteine cluster KDZ transposase-associated domain-containing protein</fullName>
    </recommendedName>
</protein>
<dbReference type="OrthoDB" id="2682806at2759"/>
<feature type="domain" description="CxC2-like cysteine cluster KDZ transposase-associated" evidence="1">
    <location>
        <begin position="220"/>
        <end position="334"/>
    </location>
</feature>
<organism evidence="2 3">
    <name type="scientific">Dendrothele bispora (strain CBS 962.96)</name>
    <dbReference type="NCBI Taxonomy" id="1314807"/>
    <lineage>
        <taxon>Eukaryota</taxon>
        <taxon>Fungi</taxon>
        <taxon>Dikarya</taxon>
        <taxon>Basidiomycota</taxon>
        <taxon>Agaricomycotina</taxon>
        <taxon>Agaricomycetes</taxon>
        <taxon>Agaricomycetidae</taxon>
        <taxon>Agaricales</taxon>
        <taxon>Agaricales incertae sedis</taxon>
        <taxon>Dendrothele</taxon>
    </lineage>
</organism>
<proteinExistence type="predicted"/>
<evidence type="ECO:0000313" key="3">
    <source>
        <dbReference type="Proteomes" id="UP000297245"/>
    </source>
</evidence>
<dbReference type="InterPro" id="IPR041457">
    <property type="entry name" value="CxC2_KDZ-assoc"/>
</dbReference>
<dbReference type="Proteomes" id="UP000297245">
    <property type="component" value="Unassembled WGS sequence"/>
</dbReference>
<keyword evidence="3" id="KW-1185">Reference proteome</keyword>
<evidence type="ECO:0000259" key="1">
    <source>
        <dbReference type="Pfam" id="PF18803"/>
    </source>
</evidence>
<dbReference type="EMBL" id="ML179113">
    <property type="protein sequence ID" value="THU99826.1"/>
    <property type="molecule type" value="Genomic_DNA"/>
</dbReference>
<dbReference type="AlphaFoldDB" id="A0A4S8MBH8"/>
<reference evidence="2 3" key="1">
    <citation type="journal article" date="2019" name="Nat. Ecol. Evol.">
        <title>Megaphylogeny resolves global patterns of mushroom evolution.</title>
        <authorList>
            <person name="Varga T."/>
            <person name="Krizsan K."/>
            <person name="Foldi C."/>
            <person name="Dima B."/>
            <person name="Sanchez-Garcia M."/>
            <person name="Sanchez-Ramirez S."/>
            <person name="Szollosi G.J."/>
            <person name="Szarkandi J.G."/>
            <person name="Papp V."/>
            <person name="Albert L."/>
            <person name="Andreopoulos W."/>
            <person name="Angelini C."/>
            <person name="Antonin V."/>
            <person name="Barry K.W."/>
            <person name="Bougher N.L."/>
            <person name="Buchanan P."/>
            <person name="Buyck B."/>
            <person name="Bense V."/>
            <person name="Catcheside P."/>
            <person name="Chovatia M."/>
            <person name="Cooper J."/>
            <person name="Damon W."/>
            <person name="Desjardin D."/>
            <person name="Finy P."/>
            <person name="Geml J."/>
            <person name="Haridas S."/>
            <person name="Hughes K."/>
            <person name="Justo A."/>
            <person name="Karasinski D."/>
            <person name="Kautmanova I."/>
            <person name="Kiss B."/>
            <person name="Kocsube S."/>
            <person name="Kotiranta H."/>
            <person name="LaButti K.M."/>
            <person name="Lechner B.E."/>
            <person name="Liimatainen K."/>
            <person name="Lipzen A."/>
            <person name="Lukacs Z."/>
            <person name="Mihaltcheva S."/>
            <person name="Morgado L.N."/>
            <person name="Niskanen T."/>
            <person name="Noordeloos M.E."/>
            <person name="Ohm R.A."/>
            <person name="Ortiz-Santana B."/>
            <person name="Ovrebo C."/>
            <person name="Racz N."/>
            <person name="Riley R."/>
            <person name="Savchenko A."/>
            <person name="Shiryaev A."/>
            <person name="Soop K."/>
            <person name="Spirin V."/>
            <person name="Szebenyi C."/>
            <person name="Tomsovsky M."/>
            <person name="Tulloss R.E."/>
            <person name="Uehling J."/>
            <person name="Grigoriev I.V."/>
            <person name="Vagvolgyi C."/>
            <person name="Papp T."/>
            <person name="Martin F.M."/>
            <person name="Miettinen O."/>
            <person name="Hibbett D.S."/>
            <person name="Nagy L.G."/>
        </authorList>
    </citation>
    <scope>NUCLEOTIDE SEQUENCE [LARGE SCALE GENOMIC DNA]</scope>
    <source>
        <strain evidence="2 3">CBS 962.96</strain>
    </source>
</reference>
<dbReference type="CDD" id="cd19757">
    <property type="entry name" value="Bbox1"/>
    <property type="match status" value="1"/>
</dbReference>
<dbReference type="Pfam" id="PF18803">
    <property type="entry name" value="CxC2"/>
    <property type="match status" value="1"/>
</dbReference>
<gene>
    <name evidence="2" type="ORF">K435DRAFT_855319</name>
</gene>
<name>A0A4S8MBH8_DENBC</name>
<accession>A0A4S8MBH8</accession>
<sequence length="404" mass="46474">MPKQQLFRYSTATSHHLSAMMRPAKRFRTSRGNALSDVHSLHSLGLSVHQPEDSVIQHSSFSKDGRRIRRHISSSAPIRERLYTEIEPCDDWSGFPDEYPQPEVLEGPTEGRFIFQVKKGRVTRVLKRKFFRSDRPMKVFLENREGYLAIQMILKGRGDHIPDHCTLCPSDREATEPTFRCVDCTNAPLMCQDCCVENHRLNPLHRIEHWTGRYFEKVSLRRLGLVIQLGHQDGSECPFPVSGPSKFVIVHNNGIHRVRMSYCGCEASLSSQTGSMHHKWEQLMRNRLFPATHTRPGTAYTFQMLNWFHALTLSGKVAAYDFYKGLERTTNNTGAKLPNRYPSMLRVSRQWRHLRMLRRGGRGNDGERTIDQTKPGELAVECIACPRPEINLPSNWINAPDNIK</sequence>
<evidence type="ECO:0000313" key="2">
    <source>
        <dbReference type="EMBL" id="THU99826.1"/>
    </source>
</evidence>